<keyword evidence="2" id="KW-0238">DNA-binding</keyword>
<feature type="domain" description="SANT" evidence="7">
    <location>
        <begin position="54"/>
        <end position="101"/>
    </location>
</feature>
<organism evidence="9 10">
    <name type="scientific">Euplotes crassus</name>
    <dbReference type="NCBI Taxonomy" id="5936"/>
    <lineage>
        <taxon>Eukaryota</taxon>
        <taxon>Sar</taxon>
        <taxon>Alveolata</taxon>
        <taxon>Ciliophora</taxon>
        <taxon>Intramacronucleata</taxon>
        <taxon>Spirotrichea</taxon>
        <taxon>Hypotrichia</taxon>
        <taxon>Euplotida</taxon>
        <taxon>Euplotidae</taxon>
        <taxon>Moneuplotes</taxon>
    </lineage>
</organism>
<accession>A0AAD1U0E9</accession>
<evidence type="ECO:0000313" key="10">
    <source>
        <dbReference type="Proteomes" id="UP001295684"/>
    </source>
</evidence>
<keyword evidence="10" id="KW-1185">Reference proteome</keyword>
<comment type="caution">
    <text evidence="9">The sequence shown here is derived from an EMBL/GenBank/DDBJ whole genome shotgun (WGS) entry which is preliminary data.</text>
</comment>
<dbReference type="SUPFAM" id="SSF46689">
    <property type="entry name" value="Homeodomain-like"/>
    <property type="match status" value="1"/>
</dbReference>
<evidence type="ECO:0000259" key="6">
    <source>
        <dbReference type="PROSITE" id="PS50090"/>
    </source>
</evidence>
<dbReference type="InterPro" id="IPR017930">
    <property type="entry name" value="Myb_dom"/>
</dbReference>
<dbReference type="AlphaFoldDB" id="A0AAD1U0E9"/>
<evidence type="ECO:0000256" key="5">
    <source>
        <dbReference type="SAM" id="MobiDB-lite"/>
    </source>
</evidence>
<keyword evidence="3" id="KW-0804">Transcription</keyword>
<sequence>MKSEENTSPNVSVKSKTMKRFSKAADKELNANFSEGGGVVVNSKLIKTKYKTGRWTDDEHNRFLEAIEKYGRDWKRVQQHVGTRSSTQSRSHAQKFFRKINLTDVKPGIGLIKHKSLDVASRCVKKLKVTEEESSDEELLVCIDFVKTPNPRIRKTDLFVSNKTKIEQSNSQIPKDEEKETSFKPGDEEFSSPKSENKKEPKASSEKMKKLPNLLPSTLQITSTGKKTVIDDSTTTKDGRSLDNVNLSLKEYEIEKNALACKEPIKIPSNDEPINPVKLLIDGDSGENGVYKERGLGFGEDNLSCNSGNFIKNSEKNHEADDIKHLGLGDDNLENDDLEMDFSDKMDHLDNVKALEMNDFEADYDAKLFGVNEEEISHHSALLNNEFMDPHSEELNYF</sequence>
<feature type="domain" description="HTH myb-type" evidence="8">
    <location>
        <begin position="51"/>
        <end position="101"/>
    </location>
</feature>
<evidence type="ECO:0000259" key="8">
    <source>
        <dbReference type="PROSITE" id="PS51294"/>
    </source>
</evidence>
<keyword evidence="4" id="KW-0539">Nucleus</keyword>
<dbReference type="PROSITE" id="PS50090">
    <property type="entry name" value="MYB_LIKE"/>
    <property type="match status" value="1"/>
</dbReference>
<feature type="region of interest" description="Disordered" evidence="5">
    <location>
        <begin position="165"/>
        <end position="218"/>
    </location>
</feature>
<proteinExistence type="predicted"/>
<gene>
    <name evidence="9" type="ORF">ECRASSUSDP1_LOCUS1075</name>
</gene>
<evidence type="ECO:0000259" key="7">
    <source>
        <dbReference type="PROSITE" id="PS51293"/>
    </source>
</evidence>
<dbReference type="GO" id="GO:0003677">
    <property type="term" value="F:DNA binding"/>
    <property type="evidence" value="ECO:0007669"/>
    <property type="project" value="UniProtKB-KW"/>
</dbReference>
<dbReference type="InterPro" id="IPR001005">
    <property type="entry name" value="SANT/Myb"/>
</dbReference>
<feature type="domain" description="Myb-like" evidence="6">
    <location>
        <begin position="47"/>
        <end position="97"/>
    </location>
</feature>
<dbReference type="Proteomes" id="UP001295684">
    <property type="component" value="Unassembled WGS sequence"/>
</dbReference>
<dbReference type="PANTHER" id="PTHR12802">
    <property type="entry name" value="SWI/SNF COMPLEX-RELATED"/>
    <property type="match status" value="1"/>
</dbReference>
<evidence type="ECO:0000256" key="1">
    <source>
        <dbReference type="ARBA" id="ARBA00023015"/>
    </source>
</evidence>
<dbReference type="SMART" id="SM00717">
    <property type="entry name" value="SANT"/>
    <property type="match status" value="1"/>
</dbReference>
<dbReference type="PROSITE" id="PS51294">
    <property type="entry name" value="HTH_MYB"/>
    <property type="match status" value="1"/>
</dbReference>
<dbReference type="InterPro" id="IPR017884">
    <property type="entry name" value="SANT_dom"/>
</dbReference>
<evidence type="ECO:0000256" key="3">
    <source>
        <dbReference type="ARBA" id="ARBA00023163"/>
    </source>
</evidence>
<dbReference type="InterPro" id="IPR006447">
    <property type="entry name" value="Myb_dom_plants"/>
</dbReference>
<dbReference type="Gene3D" id="1.10.10.60">
    <property type="entry name" value="Homeodomain-like"/>
    <property type="match status" value="1"/>
</dbReference>
<dbReference type="PROSITE" id="PS51293">
    <property type="entry name" value="SANT"/>
    <property type="match status" value="1"/>
</dbReference>
<reference evidence="9" key="1">
    <citation type="submission" date="2023-07" db="EMBL/GenBank/DDBJ databases">
        <authorList>
            <consortium name="AG Swart"/>
            <person name="Singh M."/>
            <person name="Singh A."/>
            <person name="Seah K."/>
            <person name="Emmerich C."/>
        </authorList>
    </citation>
    <scope>NUCLEOTIDE SEQUENCE</scope>
    <source>
        <strain evidence="9">DP1</strain>
    </source>
</reference>
<dbReference type="InterPro" id="IPR009057">
    <property type="entry name" value="Homeodomain-like_sf"/>
</dbReference>
<feature type="compositionally biased region" description="Basic and acidic residues" evidence="5">
    <location>
        <begin position="174"/>
        <end position="187"/>
    </location>
</feature>
<feature type="compositionally biased region" description="Basic and acidic residues" evidence="5">
    <location>
        <begin position="195"/>
        <end position="209"/>
    </location>
</feature>
<evidence type="ECO:0000256" key="2">
    <source>
        <dbReference type="ARBA" id="ARBA00023125"/>
    </source>
</evidence>
<dbReference type="NCBIfam" id="TIGR01557">
    <property type="entry name" value="myb_SHAQKYF"/>
    <property type="match status" value="1"/>
</dbReference>
<dbReference type="Pfam" id="PF00249">
    <property type="entry name" value="Myb_DNA-binding"/>
    <property type="match status" value="1"/>
</dbReference>
<dbReference type="EMBL" id="CAMPGE010001015">
    <property type="protein sequence ID" value="CAI2359781.1"/>
    <property type="molecule type" value="Genomic_DNA"/>
</dbReference>
<evidence type="ECO:0000256" key="4">
    <source>
        <dbReference type="ARBA" id="ARBA00023242"/>
    </source>
</evidence>
<dbReference type="CDD" id="cd00167">
    <property type="entry name" value="SANT"/>
    <property type="match status" value="1"/>
</dbReference>
<name>A0AAD1U0E9_EUPCR</name>
<evidence type="ECO:0000313" key="9">
    <source>
        <dbReference type="EMBL" id="CAI2359781.1"/>
    </source>
</evidence>
<protein>
    <submittedName>
        <fullName evidence="9">Uncharacterized protein</fullName>
    </submittedName>
</protein>
<keyword evidence="1" id="KW-0805">Transcription regulation</keyword>